<keyword evidence="2" id="KW-1185">Reference proteome</keyword>
<protein>
    <submittedName>
        <fullName evidence="1">MFS transporter</fullName>
    </submittedName>
</protein>
<dbReference type="Proteomes" id="UP001622950">
    <property type="component" value="Unassembled WGS sequence"/>
</dbReference>
<accession>A0ACC7MNK3</accession>
<gene>
    <name evidence="1" type="ORF">ACJEBM_00665</name>
</gene>
<name>A0ACC7MNK3_9PSED</name>
<comment type="caution">
    <text evidence="1">The sequence shown here is derived from an EMBL/GenBank/DDBJ whole genome shotgun (WGS) entry which is preliminary data.</text>
</comment>
<evidence type="ECO:0000313" key="2">
    <source>
        <dbReference type="Proteomes" id="UP001622950"/>
    </source>
</evidence>
<dbReference type="EMBL" id="JBJHQE010000001">
    <property type="protein sequence ID" value="MFK9079192.1"/>
    <property type="molecule type" value="Genomic_DNA"/>
</dbReference>
<sequence>MSHAAEHYLPATADYSVEETRAVYRKVILRLLPYLVLAYAINTIDRLNVSFAKLRMAEDIGLTDAAYGIGAGIFYLGYILFEVPSNLYLQRIGARATLTRIMVLWGMVTVATAFVTTANQLIVARFLLGVAEAGFFPGVILYLTYWFPPALRARITAVFLMAAMIAGIVSGPLAGTIMSHFHGWLGLRDWQVLFVLEGVPAMLLGLFGWFWLVDKPDDARWLTPQEKHLLAASLAQGRPADMPNASLAQVLRNPRVYVAGLVFFCIYSGSNTVSYWMPTLIRGFGVHDLKTIGLLASVPYAGALIGMYLLARSSDKRLERRWHVSLTLLLSAICFFLLGPVQDHLLLSLVFMSIGAAAAMSALSLFWSIPPALLSPSAAAVGIAVISCIGGLAGVISQVVVGAIKTATGDLYLAFDVIAGVLVVGAVVLLVAIPASHLKERIKP</sequence>
<evidence type="ECO:0000313" key="1">
    <source>
        <dbReference type="EMBL" id="MFK9079192.1"/>
    </source>
</evidence>
<proteinExistence type="predicted"/>
<reference evidence="1" key="1">
    <citation type="submission" date="2024-11" db="EMBL/GenBank/DDBJ databases">
        <authorList>
            <person name="Lucas J.A."/>
        </authorList>
    </citation>
    <scope>NUCLEOTIDE SEQUENCE</scope>
    <source>
        <strain evidence="1">Z 8.8</strain>
    </source>
</reference>
<organism evidence="1 2">
    <name type="scientific">Pseudomonas neuropathica</name>
    <dbReference type="NCBI Taxonomy" id="2730425"/>
    <lineage>
        <taxon>Bacteria</taxon>
        <taxon>Pseudomonadati</taxon>
        <taxon>Pseudomonadota</taxon>
        <taxon>Gammaproteobacteria</taxon>
        <taxon>Pseudomonadales</taxon>
        <taxon>Pseudomonadaceae</taxon>
        <taxon>Pseudomonas</taxon>
    </lineage>
</organism>